<dbReference type="InterPro" id="IPR044594">
    <property type="entry name" value="HIPP01/3/5/6"/>
</dbReference>
<accession>A0AAD3TF41</accession>
<evidence type="ECO:0000259" key="1">
    <source>
        <dbReference type="PROSITE" id="PS50846"/>
    </source>
</evidence>
<dbReference type="Pfam" id="PF00403">
    <property type="entry name" value="HMA"/>
    <property type="match status" value="2"/>
</dbReference>
<protein>
    <recommendedName>
        <fullName evidence="1">HMA domain-containing protein</fullName>
    </recommendedName>
</protein>
<dbReference type="SUPFAM" id="SSF55008">
    <property type="entry name" value="HMA, heavy metal-associated domain"/>
    <property type="match status" value="2"/>
</dbReference>
<dbReference type="PROSITE" id="PS50846">
    <property type="entry name" value="HMA_2"/>
    <property type="match status" value="2"/>
</dbReference>
<gene>
    <name evidence="2" type="ORF">Nepgr_030601</name>
</gene>
<keyword evidence="3" id="KW-1185">Reference proteome</keyword>
<evidence type="ECO:0000313" key="2">
    <source>
        <dbReference type="EMBL" id="GMH28758.1"/>
    </source>
</evidence>
<organism evidence="2 3">
    <name type="scientific">Nepenthes gracilis</name>
    <name type="common">Slender pitcher plant</name>
    <dbReference type="NCBI Taxonomy" id="150966"/>
    <lineage>
        <taxon>Eukaryota</taxon>
        <taxon>Viridiplantae</taxon>
        <taxon>Streptophyta</taxon>
        <taxon>Embryophyta</taxon>
        <taxon>Tracheophyta</taxon>
        <taxon>Spermatophyta</taxon>
        <taxon>Magnoliopsida</taxon>
        <taxon>eudicotyledons</taxon>
        <taxon>Gunneridae</taxon>
        <taxon>Pentapetalae</taxon>
        <taxon>Caryophyllales</taxon>
        <taxon>Nepenthaceae</taxon>
        <taxon>Nepenthes</taxon>
    </lineage>
</organism>
<dbReference type="Proteomes" id="UP001279734">
    <property type="component" value="Unassembled WGS sequence"/>
</dbReference>
<feature type="domain" description="HMA" evidence="1">
    <location>
        <begin position="98"/>
        <end position="161"/>
    </location>
</feature>
<sequence>MAVKVGEKKGDAAAAKKDDGTVTVVLKLDMHCEGCVRKIRESVKNFDGVESVKADMGDNKLTVIGKVDPIKIKERVEKKTNKTVELVSPQPMKERPQVSAVVLKTGLYCDGCAETITRIIKKYKGVEDVNVDLQKQEITVKGTMNKIELLSYLNKEWKRAVEIRKKVSFVLPTN</sequence>
<dbReference type="EMBL" id="BSYO01000035">
    <property type="protein sequence ID" value="GMH28758.1"/>
    <property type="molecule type" value="Genomic_DNA"/>
</dbReference>
<dbReference type="CDD" id="cd00371">
    <property type="entry name" value="HMA"/>
    <property type="match status" value="2"/>
</dbReference>
<dbReference type="InterPro" id="IPR036163">
    <property type="entry name" value="HMA_dom_sf"/>
</dbReference>
<reference evidence="2" key="1">
    <citation type="submission" date="2023-05" db="EMBL/GenBank/DDBJ databases">
        <title>Nepenthes gracilis genome sequencing.</title>
        <authorList>
            <person name="Fukushima K."/>
        </authorList>
    </citation>
    <scope>NUCLEOTIDE SEQUENCE</scope>
    <source>
        <strain evidence="2">SING2019-196</strain>
    </source>
</reference>
<proteinExistence type="predicted"/>
<evidence type="ECO:0000313" key="3">
    <source>
        <dbReference type="Proteomes" id="UP001279734"/>
    </source>
</evidence>
<dbReference type="Gene3D" id="3.30.70.100">
    <property type="match status" value="2"/>
</dbReference>
<dbReference type="InterPro" id="IPR006121">
    <property type="entry name" value="HMA_dom"/>
</dbReference>
<dbReference type="AlphaFoldDB" id="A0AAD3TF41"/>
<comment type="caution">
    <text evidence="2">The sequence shown here is derived from an EMBL/GenBank/DDBJ whole genome shotgun (WGS) entry which is preliminary data.</text>
</comment>
<name>A0AAD3TF41_NEPGR</name>
<dbReference type="PANTHER" id="PTHR46413:SF1">
    <property type="entry name" value="HEAVY METAL-ASSOCIATED ISOPRENYLATED PLANT PROTEIN 6"/>
    <property type="match status" value="1"/>
</dbReference>
<dbReference type="PANTHER" id="PTHR46413">
    <property type="entry name" value="HEAVY METAL-ASSOCIATED ISOPRENYLATED PLANT PROTEIN 6"/>
    <property type="match status" value="1"/>
</dbReference>
<feature type="domain" description="HMA" evidence="1">
    <location>
        <begin position="21"/>
        <end position="84"/>
    </location>
</feature>
<dbReference type="GO" id="GO:0046872">
    <property type="term" value="F:metal ion binding"/>
    <property type="evidence" value="ECO:0007669"/>
    <property type="project" value="InterPro"/>
</dbReference>